<dbReference type="RefSeq" id="WP_380757572.1">
    <property type="nucleotide sequence ID" value="NZ_JBHSRF010000043.1"/>
</dbReference>
<gene>
    <name evidence="2" type="ORF">ACFP1K_25175</name>
</gene>
<keyword evidence="1" id="KW-0472">Membrane</keyword>
<keyword evidence="1" id="KW-1133">Transmembrane helix</keyword>
<dbReference type="Proteomes" id="UP001596137">
    <property type="component" value="Unassembled WGS sequence"/>
</dbReference>
<accession>A0ABW1NM64</accession>
<organism evidence="2 3">
    <name type="scientific">Sphaerisporangium aureirubrum</name>
    <dbReference type="NCBI Taxonomy" id="1544736"/>
    <lineage>
        <taxon>Bacteria</taxon>
        <taxon>Bacillati</taxon>
        <taxon>Actinomycetota</taxon>
        <taxon>Actinomycetes</taxon>
        <taxon>Streptosporangiales</taxon>
        <taxon>Streptosporangiaceae</taxon>
        <taxon>Sphaerisporangium</taxon>
    </lineage>
</organism>
<keyword evidence="3" id="KW-1185">Reference proteome</keyword>
<proteinExistence type="predicted"/>
<feature type="transmembrane region" description="Helical" evidence="1">
    <location>
        <begin position="74"/>
        <end position="94"/>
    </location>
</feature>
<feature type="transmembrane region" description="Helical" evidence="1">
    <location>
        <begin position="115"/>
        <end position="135"/>
    </location>
</feature>
<reference evidence="3" key="1">
    <citation type="journal article" date="2019" name="Int. J. Syst. Evol. Microbiol.">
        <title>The Global Catalogue of Microorganisms (GCM) 10K type strain sequencing project: providing services to taxonomists for standard genome sequencing and annotation.</title>
        <authorList>
            <consortium name="The Broad Institute Genomics Platform"/>
            <consortium name="The Broad Institute Genome Sequencing Center for Infectious Disease"/>
            <person name="Wu L."/>
            <person name="Ma J."/>
        </authorList>
    </citation>
    <scope>NUCLEOTIDE SEQUENCE [LARGE SCALE GENOMIC DNA]</scope>
    <source>
        <strain evidence="3">JCM 30346</strain>
    </source>
</reference>
<keyword evidence="1" id="KW-0812">Transmembrane</keyword>
<evidence type="ECO:0000313" key="3">
    <source>
        <dbReference type="Proteomes" id="UP001596137"/>
    </source>
</evidence>
<sequence>MTPLLTLVATLIAVDGWLSSRRGRDRSPRTVVQDPVPQYCAPPQSPVHPSYAQSPAPGVYVPPAPSYRSPVGGAVPWIVALVHVPVLFIGWWHVVGWESILAEYTGRVPAETVDAMPVSAFFFVLCAALICLRLARTGDPASGEFRRRSTWGS</sequence>
<comment type="caution">
    <text evidence="2">The sequence shown here is derived from an EMBL/GenBank/DDBJ whole genome shotgun (WGS) entry which is preliminary data.</text>
</comment>
<dbReference type="EMBL" id="JBHSRF010000043">
    <property type="protein sequence ID" value="MFC6084474.1"/>
    <property type="molecule type" value="Genomic_DNA"/>
</dbReference>
<evidence type="ECO:0000256" key="1">
    <source>
        <dbReference type="SAM" id="Phobius"/>
    </source>
</evidence>
<name>A0ABW1NM64_9ACTN</name>
<protein>
    <submittedName>
        <fullName evidence="2">Uncharacterized protein</fullName>
    </submittedName>
</protein>
<evidence type="ECO:0000313" key="2">
    <source>
        <dbReference type="EMBL" id="MFC6084474.1"/>
    </source>
</evidence>